<keyword evidence="5 13" id="KW-0479">Metal-binding</keyword>
<dbReference type="GO" id="GO:0003911">
    <property type="term" value="F:DNA ligase (NAD+) activity"/>
    <property type="evidence" value="ECO:0007669"/>
    <property type="project" value="UniProtKB-UniRule"/>
</dbReference>
<evidence type="ECO:0000256" key="8">
    <source>
        <dbReference type="ARBA" id="ARBA00022842"/>
    </source>
</evidence>
<name>A0AAW6U2E0_9MOLU</name>
<evidence type="ECO:0000256" key="7">
    <source>
        <dbReference type="ARBA" id="ARBA00022833"/>
    </source>
</evidence>
<evidence type="ECO:0000256" key="13">
    <source>
        <dbReference type="HAMAP-Rule" id="MF_01588"/>
    </source>
</evidence>
<dbReference type="InterPro" id="IPR010994">
    <property type="entry name" value="RuvA_2-like"/>
</dbReference>
<dbReference type="Pfam" id="PF00533">
    <property type="entry name" value="BRCT"/>
    <property type="match status" value="1"/>
</dbReference>
<proteinExistence type="inferred from homology"/>
<keyword evidence="13" id="KW-0464">Manganese</keyword>
<dbReference type="InterPro" id="IPR001357">
    <property type="entry name" value="BRCT_dom"/>
</dbReference>
<dbReference type="InterPro" id="IPR041663">
    <property type="entry name" value="DisA/LigA_HHH"/>
</dbReference>
<evidence type="ECO:0000256" key="10">
    <source>
        <dbReference type="ARBA" id="ARBA00023204"/>
    </source>
</evidence>
<dbReference type="Gene3D" id="6.20.10.30">
    <property type="match status" value="1"/>
</dbReference>
<feature type="binding site" evidence="13">
    <location>
        <begin position="31"/>
        <end position="35"/>
    </location>
    <ligand>
        <name>NAD(+)</name>
        <dbReference type="ChEBI" id="CHEBI:57540"/>
    </ligand>
</feature>
<dbReference type="EMBL" id="JASCXW010000002">
    <property type="protein sequence ID" value="MDI6452138.1"/>
    <property type="molecule type" value="Genomic_DNA"/>
</dbReference>
<dbReference type="InterPro" id="IPR013839">
    <property type="entry name" value="DNAligase_adenylation"/>
</dbReference>
<dbReference type="FunFam" id="1.10.150.20:FF:000006">
    <property type="entry name" value="DNA ligase"/>
    <property type="match status" value="1"/>
</dbReference>
<evidence type="ECO:0000256" key="3">
    <source>
        <dbReference type="ARBA" id="ARBA00022598"/>
    </source>
</evidence>
<dbReference type="PROSITE" id="PS01055">
    <property type="entry name" value="DNA_LIGASE_N1"/>
    <property type="match status" value="1"/>
</dbReference>
<feature type="binding site" evidence="13">
    <location>
        <begin position="80"/>
        <end position="81"/>
    </location>
    <ligand>
        <name>NAD(+)</name>
        <dbReference type="ChEBI" id="CHEBI:57540"/>
    </ligand>
</feature>
<dbReference type="InterPro" id="IPR036420">
    <property type="entry name" value="BRCT_dom_sf"/>
</dbReference>
<dbReference type="NCBIfam" id="NF005932">
    <property type="entry name" value="PRK07956.1"/>
    <property type="match status" value="1"/>
</dbReference>
<evidence type="ECO:0000256" key="5">
    <source>
        <dbReference type="ARBA" id="ARBA00022723"/>
    </source>
</evidence>
<dbReference type="SUPFAM" id="SSF50249">
    <property type="entry name" value="Nucleic acid-binding proteins"/>
    <property type="match status" value="1"/>
</dbReference>
<evidence type="ECO:0000313" key="16">
    <source>
        <dbReference type="EMBL" id="MDI6452138.1"/>
    </source>
</evidence>
<feature type="binding site" evidence="13">
    <location>
        <position position="132"/>
    </location>
    <ligand>
        <name>NAD(+)</name>
        <dbReference type="ChEBI" id="CHEBI:57540"/>
    </ligand>
</feature>
<evidence type="ECO:0000256" key="2">
    <source>
        <dbReference type="ARBA" id="ARBA00013308"/>
    </source>
</evidence>
<dbReference type="SUPFAM" id="SSF47781">
    <property type="entry name" value="RuvA domain 2-like"/>
    <property type="match status" value="1"/>
</dbReference>
<dbReference type="CDD" id="cd17748">
    <property type="entry name" value="BRCT_DNA_ligase_like"/>
    <property type="match status" value="1"/>
</dbReference>
<dbReference type="EC" id="6.5.1.2" evidence="1 13"/>
<dbReference type="Pfam" id="PF03120">
    <property type="entry name" value="OB_DNA_ligase"/>
    <property type="match status" value="1"/>
</dbReference>
<comment type="caution">
    <text evidence="16">The sequence shown here is derived from an EMBL/GenBank/DDBJ whole genome shotgun (WGS) entry which is preliminary data.</text>
</comment>
<gene>
    <name evidence="13 16" type="primary">ligA</name>
    <name evidence="16" type="ORF">QJ521_01065</name>
</gene>
<dbReference type="Gene3D" id="2.40.50.140">
    <property type="entry name" value="Nucleic acid-binding proteins"/>
    <property type="match status" value="1"/>
</dbReference>
<evidence type="ECO:0000256" key="1">
    <source>
        <dbReference type="ARBA" id="ARBA00012722"/>
    </source>
</evidence>
<dbReference type="InterPro" id="IPR033136">
    <property type="entry name" value="DNA_ligase_CS"/>
</dbReference>
<dbReference type="GO" id="GO:0006281">
    <property type="term" value="P:DNA repair"/>
    <property type="evidence" value="ECO:0007669"/>
    <property type="project" value="UniProtKB-KW"/>
</dbReference>
<dbReference type="PROSITE" id="PS50172">
    <property type="entry name" value="BRCT"/>
    <property type="match status" value="1"/>
</dbReference>
<dbReference type="AlphaFoldDB" id="A0AAW6U2E0"/>
<dbReference type="FunFam" id="3.30.470.30:FF:000001">
    <property type="entry name" value="DNA ligase"/>
    <property type="match status" value="1"/>
</dbReference>
<dbReference type="CDD" id="cd00114">
    <property type="entry name" value="LIGANc"/>
    <property type="match status" value="1"/>
</dbReference>
<comment type="function">
    <text evidence="13">DNA ligase that catalyzes the formation of phosphodiester linkages between 5'-phosphoryl and 3'-hydroxyl groups in double-stranded DNA using NAD as a coenzyme and as the energy source for the reaction. It is essential for DNA replication and repair of damaged DNA.</text>
</comment>
<dbReference type="Pfam" id="PF01653">
    <property type="entry name" value="DNA_ligase_aden"/>
    <property type="match status" value="1"/>
</dbReference>
<dbReference type="Gene3D" id="3.30.470.30">
    <property type="entry name" value="DNA ligase/mRNA capping enzyme"/>
    <property type="match status" value="1"/>
</dbReference>
<evidence type="ECO:0000256" key="4">
    <source>
        <dbReference type="ARBA" id="ARBA00022705"/>
    </source>
</evidence>
<dbReference type="Proteomes" id="UP001431532">
    <property type="component" value="Unassembled WGS sequence"/>
</dbReference>
<dbReference type="PANTHER" id="PTHR23389:SF9">
    <property type="entry name" value="DNA LIGASE"/>
    <property type="match status" value="1"/>
</dbReference>
<dbReference type="SMART" id="SM00532">
    <property type="entry name" value="LIGANc"/>
    <property type="match status" value="1"/>
</dbReference>
<dbReference type="Gene3D" id="3.40.50.10190">
    <property type="entry name" value="BRCT domain"/>
    <property type="match status" value="1"/>
</dbReference>
<keyword evidence="17" id="KW-1185">Reference proteome</keyword>
<dbReference type="InterPro" id="IPR004149">
    <property type="entry name" value="Znf_DNAligase_C4"/>
</dbReference>
<feature type="binding site" evidence="13">
    <location>
        <position position="401"/>
    </location>
    <ligand>
        <name>Zn(2+)</name>
        <dbReference type="ChEBI" id="CHEBI:29105"/>
    </ligand>
</feature>
<evidence type="ECO:0000256" key="6">
    <source>
        <dbReference type="ARBA" id="ARBA00022763"/>
    </source>
</evidence>
<keyword evidence="9 13" id="KW-0520">NAD</keyword>
<sequence>MDIKQRMTELIQIINQANEDYHTKDQPKISDQAYDQYLKELIMLEEKYPENKQVDSPTQKIGGAVLEGFQKVTHRIPMMSLSNVFNFDELRQFDERIKKVVDNYSFATELKIDGLAVSLVYENGLFVRAATRGNGVVGEDVTDNVKTIKSLPIRLTQPIDIEVRGEIFMPHKSFKQLNEQRLANDEALFANPRNAAAGTIRQLDSKVVSKRNLDIFVYMIVEASRYVSSQTEVLSFLKTLGFKVNPNYSHVNTIEKLISQIGKYDEVRKMLPYETDGVVIKVNEFDLYDRIGFTSKFPKWATAYKFQAEQVETVLKDITFQIGRTGVVTPVAELEPVSISGSTVARATLHNEDYILAKDIRVGDSVIVHKAGEIIPEVLNVVLEKRVKQQPFEMIHNCPVCGAPVVRKLGEADHYCSNPDCPGKNINSLIHFSSRVAMDIDTLGEKVVETLHDLGYLNRIPDIYLLHNYQNELKDLPGFADKKVEKLIQAIEDSKKQSFDKLLFGLGIKHVGAKVAKTLIKHYPTIEDLMDAKIKDLMNIHEIGEQIAVSITDYFANPKHQEMINELKELGLNMTYEKEETIKHIFNNKTIVLTGKLSIFTRDQAADLIEKLGGKVSSSVSAKTDFVVAGEDAGSKLKKAKELNVKVIDEEEFKVMIDGSN</sequence>
<organism evidence="16 17">
    <name type="scientific">Peloplasma aerotolerans</name>
    <dbReference type="NCBI Taxonomy" id="3044389"/>
    <lineage>
        <taxon>Bacteria</taxon>
        <taxon>Bacillati</taxon>
        <taxon>Mycoplasmatota</taxon>
        <taxon>Mollicutes</taxon>
        <taxon>Acholeplasmatales</taxon>
        <taxon>Acholeplasmataceae</taxon>
        <taxon>Peloplasma</taxon>
    </lineage>
</organism>
<dbReference type="InterPro" id="IPR018239">
    <property type="entry name" value="DNA_ligase_AS"/>
</dbReference>
<keyword evidence="7 13" id="KW-0862">Zinc</keyword>
<comment type="similarity">
    <text evidence="12 13">Belongs to the NAD-dependent DNA ligase family. LigA subfamily.</text>
</comment>
<evidence type="ECO:0000256" key="11">
    <source>
        <dbReference type="ARBA" id="ARBA00034005"/>
    </source>
</evidence>
<dbReference type="SUPFAM" id="SSF56091">
    <property type="entry name" value="DNA ligase/mRNA capping enzyme, catalytic domain"/>
    <property type="match status" value="1"/>
</dbReference>
<dbReference type="GO" id="GO:0005829">
    <property type="term" value="C:cytosol"/>
    <property type="evidence" value="ECO:0007669"/>
    <property type="project" value="TreeGrafter"/>
</dbReference>
<dbReference type="Pfam" id="PF03119">
    <property type="entry name" value="DNA_ligase_ZBD"/>
    <property type="match status" value="1"/>
</dbReference>
<feature type="active site" description="N6-AMP-lysine intermediate" evidence="13">
    <location>
        <position position="111"/>
    </location>
</feature>
<evidence type="ECO:0000256" key="9">
    <source>
        <dbReference type="ARBA" id="ARBA00023027"/>
    </source>
</evidence>
<dbReference type="GO" id="GO:0046872">
    <property type="term" value="F:metal ion binding"/>
    <property type="evidence" value="ECO:0007669"/>
    <property type="project" value="UniProtKB-KW"/>
</dbReference>
<dbReference type="PROSITE" id="PS01056">
    <property type="entry name" value="DNA_LIGASE_N2"/>
    <property type="match status" value="1"/>
</dbReference>
<evidence type="ECO:0000313" key="17">
    <source>
        <dbReference type="Proteomes" id="UP001431532"/>
    </source>
</evidence>
<dbReference type="NCBIfam" id="TIGR00575">
    <property type="entry name" value="dnlj"/>
    <property type="match status" value="1"/>
</dbReference>
<keyword evidence="10 13" id="KW-0234">DNA repair</keyword>
<keyword evidence="8 13" id="KW-0460">Magnesium</keyword>
<dbReference type="Gene3D" id="1.10.150.20">
    <property type="entry name" value="5' to 3' exonuclease, C-terminal subdomain"/>
    <property type="match status" value="2"/>
</dbReference>
<dbReference type="PANTHER" id="PTHR23389">
    <property type="entry name" value="CHROMOSOME TRANSMISSION FIDELITY FACTOR 18"/>
    <property type="match status" value="1"/>
</dbReference>
<dbReference type="Gene3D" id="1.10.287.610">
    <property type="entry name" value="Helix hairpin bin"/>
    <property type="match status" value="1"/>
</dbReference>
<reference evidence="16" key="1">
    <citation type="submission" date="2023-05" db="EMBL/GenBank/DDBJ databases">
        <title>Mariniplasma microaerophilum sp. nov., a novel anaerobic mollicute isolated from terrestrial mud volcano, Taman Peninsula, Russia.</title>
        <authorList>
            <person name="Khomyakova M.A."/>
            <person name="Merkel A.Y."/>
            <person name="Slobodkin A.I."/>
        </authorList>
    </citation>
    <scope>NUCLEOTIDE SEQUENCE</scope>
    <source>
        <strain evidence="16">M4Ah</strain>
    </source>
</reference>
<dbReference type="HAMAP" id="MF_01588">
    <property type="entry name" value="DNA_ligase_A"/>
    <property type="match status" value="1"/>
</dbReference>
<feature type="domain" description="BRCT" evidence="15">
    <location>
        <begin position="581"/>
        <end position="661"/>
    </location>
</feature>
<dbReference type="InterPro" id="IPR013840">
    <property type="entry name" value="DNAligase_N"/>
</dbReference>
<dbReference type="InterPro" id="IPR001679">
    <property type="entry name" value="DNA_ligase"/>
</dbReference>
<keyword evidence="6 13" id="KW-0227">DNA damage</keyword>
<protein>
    <recommendedName>
        <fullName evidence="2 13">DNA ligase</fullName>
        <ecNumber evidence="1 13">6.5.1.2</ecNumber>
    </recommendedName>
    <alternativeName>
        <fullName evidence="13">Polydeoxyribonucleotide synthase [NAD(+)]</fullName>
    </alternativeName>
</protein>
<dbReference type="Pfam" id="PF12826">
    <property type="entry name" value="HHH_2"/>
    <property type="match status" value="1"/>
</dbReference>
<feature type="binding site" evidence="13">
    <location>
        <position position="109"/>
    </location>
    <ligand>
        <name>NAD(+)</name>
        <dbReference type="ChEBI" id="CHEBI:57540"/>
    </ligand>
</feature>
<dbReference type="RefSeq" id="WP_282838553.1">
    <property type="nucleotide sequence ID" value="NZ_JASCXW010000002.1"/>
</dbReference>
<keyword evidence="4 13" id="KW-0235">DNA replication</keyword>
<dbReference type="FunFam" id="2.40.50.140:FF:000012">
    <property type="entry name" value="DNA ligase"/>
    <property type="match status" value="1"/>
</dbReference>
<feature type="binding site" evidence="13">
    <location>
        <position position="398"/>
    </location>
    <ligand>
        <name>Zn(2+)</name>
        <dbReference type="ChEBI" id="CHEBI:29105"/>
    </ligand>
</feature>
<feature type="binding site" evidence="13">
    <location>
        <position position="421"/>
    </location>
    <ligand>
        <name>Zn(2+)</name>
        <dbReference type="ChEBI" id="CHEBI:29105"/>
    </ligand>
</feature>
<comment type="catalytic activity">
    <reaction evidence="11 13 14">
        <text>NAD(+) + (deoxyribonucleotide)n-3'-hydroxyl + 5'-phospho-(deoxyribonucleotide)m = (deoxyribonucleotide)n+m + AMP + beta-nicotinamide D-nucleotide.</text>
        <dbReference type="EC" id="6.5.1.2"/>
    </reaction>
</comment>
<feature type="binding site" evidence="13">
    <location>
        <position position="281"/>
    </location>
    <ligand>
        <name>NAD(+)</name>
        <dbReference type="ChEBI" id="CHEBI:57540"/>
    </ligand>
</feature>
<feature type="binding site" evidence="13">
    <location>
        <position position="416"/>
    </location>
    <ligand>
        <name>Zn(2+)</name>
        <dbReference type="ChEBI" id="CHEBI:29105"/>
    </ligand>
</feature>
<dbReference type="SMART" id="SM00292">
    <property type="entry name" value="BRCT"/>
    <property type="match status" value="1"/>
</dbReference>
<dbReference type="InterPro" id="IPR012340">
    <property type="entry name" value="NA-bd_OB-fold"/>
</dbReference>
<feature type="binding site" evidence="13">
    <location>
        <position position="305"/>
    </location>
    <ligand>
        <name>NAD(+)</name>
        <dbReference type="ChEBI" id="CHEBI:57540"/>
    </ligand>
</feature>
<comment type="cofactor">
    <cofactor evidence="13">
        <name>Mg(2+)</name>
        <dbReference type="ChEBI" id="CHEBI:18420"/>
    </cofactor>
    <cofactor evidence="13">
        <name>Mn(2+)</name>
        <dbReference type="ChEBI" id="CHEBI:29035"/>
    </cofactor>
</comment>
<accession>A0AAW6U2E0</accession>
<evidence type="ECO:0000256" key="12">
    <source>
        <dbReference type="ARBA" id="ARBA00060881"/>
    </source>
</evidence>
<dbReference type="InterPro" id="IPR004150">
    <property type="entry name" value="NAD_DNA_ligase_OB"/>
</dbReference>
<keyword evidence="3 13" id="KW-0436">Ligase</keyword>
<dbReference type="SUPFAM" id="SSF52113">
    <property type="entry name" value="BRCT domain"/>
    <property type="match status" value="1"/>
</dbReference>
<evidence type="ECO:0000256" key="14">
    <source>
        <dbReference type="RuleBase" id="RU000618"/>
    </source>
</evidence>
<evidence type="ECO:0000259" key="15">
    <source>
        <dbReference type="PROSITE" id="PS50172"/>
    </source>
</evidence>
<feature type="binding site" evidence="13">
    <location>
        <position position="166"/>
    </location>
    <ligand>
        <name>NAD(+)</name>
        <dbReference type="ChEBI" id="CHEBI:57540"/>
    </ligand>
</feature>
<dbReference type="PIRSF" id="PIRSF001604">
    <property type="entry name" value="LigA"/>
    <property type="match status" value="1"/>
</dbReference>
<dbReference type="GO" id="GO:0006260">
    <property type="term" value="P:DNA replication"/>
    <property type="evidence" value="ECO:0007669"/>
    <property type="project" value="UniProtKB-KW"/>
</dbReference>